<dbReference type="SUPFAM" id="SSF53067">
    <property type="entry name" value="Actin-like ATPase domain"/>
    <property type="match status" value="1"/>
</dbReference>
<evidence type="ECO:0000313" key="3">
    <source>
        <dbReference type="Proteomes" id="UP000063063"/>
    </source>
</evidence>
<comment type="similarity">
    <text evidence="1">Belongs to the actin family.</text>
</comment>
<dbReference type="KEGG" id="lpan:LPMP_292750"/>
<accession>A0A088SEM5</accession>
<dbReference type="eggNOG" id="KOG0676">
    <property type="taxonomic scope" value="Eukaryota"/>
</dbReference>
<dbReference type="PANTHER" id="PTHR11937">
    <property type="entry name" value="ACTIN"/>
    <property type="match status" value="1"/>
</dbReference>
<dbReference type="Pfam" id="PF00022">
    <property type="entry name" value="Actin"/>
    <property type="match status" value="1"/>
</dbReference>
<dbReference type="VEuPathDB" id="TriTrypDB:LPAL13_290030600"/>
<protein>
    <submittedName>
        <fullName evidence="2">Actin-like protein, putative</fullName>
    </submittedName>
</protein>
<dbReference type="RefSeq" id="XP_010700879.1">
    <property type="nucleotide sequence ID" value="XM_010702577.1"/>
</dbReference>
<proteinExistence type="inferred from homology"/>
<gene>
    <name evidence="2" type="ORF">LPMP_292750</name>
</gene>
<dbReference type="GeneID" id="22577038"/>
<dbReference type="OrthoDB" id="74201at2759"/>
<dbReference type="Gene3D" id="3.90.640.10">
    <property type="entry name" value="Actin, Chain A, domain 4"/>
    <property type="match status" value="1"/>
</dbReference>
<dbReference type="EMBL" id="CP009398">
    <property type="protein sequence ID" value="AIO00222.1"/>
    <property type="molecule type" value="Genomic_DNA"/>
</dbReference>
<evidence type="ECO:0000256" key="1">
    <source>
        <dbReference type="RuleBase" id="RU000487"/>
    </source>
</evidence>
<dbReference type="Proteomes" id="UP000063063">
    <property type="component" value="Chromosome 29"/>
</dbReference>
<reference evidence="2 3" key="1">
    <citation type="journal article" date="2015" name="Sci. Rep.">
        <title>The genome of Leishmania panamensis: insights into genomics of the L. (Viannia) subgenus.</title>
        <authorList>
            <person name="Llanes A."/>
            <person name="Restrepo C.M."/>
            <person name="Vecchio G.D."/>
            <person name="Anguizola F.J."/>
            <person name="Lleonart R."/>
        </authorList>
    </citation>
    <scope>NUCLEOTIDE SEQUENCE [LARGE SCALE GENOMIC DNA]</scope>
    <source>
        <strain evidence="2 3">MHOM/PA/94/PSC-1</strain>
    </source>
</reference>
<dbReference type="InterPro" id="IPR043129">
    <property type="entry name" value="ATPase_NBD"/>
</dbReference>
<dbReference type="InterPro" id="IPR004000">
    <property type="entry name" value="Actin"/>
</dbReference>
<dbReference type="VEuPathDB" id="TriTrypDB:LPMP_292750"/>
<name>A0A088SEM5_LEIPA</name>
<keyword evidence="3" id="KW-1185">Reference proteome</keyword>
<evidence type="ECO:0000313" key="2">
    <source>
        <dbReference type="EMBL" id="AIO00222.1"/>
    </source>
</evidence>
<organism evidence="2 3">
    <name type="scientific">Leishmania panamensis</name>
    <dbReference type="NCBI Taxonomy" id="5679"/>
    <lineage>
        <taxon>Eukaryota</taxon>
        <taxon>Discoba</taxon>
        <taxon>Euglenozoa</taxon>
        <taxon>Kinetoplastea</taxon>
        <taxon>Metakinetoplastina</taxon>
        <taxon>Trypanosomatida</taxon>
        <taxon>Trypanosomatidae</taxon>
        <taxon>Leishmaniinae</taxon>
        <taxon>Leishmania</taxon>
        <taxon>Leishmania guyanensis species complex</taxon>
    </lineage>
</organism>
<sequence length="323" mass="35675">MEATYIVDCGHHTLKYAGLSKRNRKAVQVLIKERRSECNAYVTDEERFRQCVPQLLSGELRSDEDLTLILLLDTHHSQKSKATLLYACFEQFGCKKVCLHYTACTGLYAAGETSGVVVDLGYAGVQLTSVHKGAVQTAISTRLSSVGTRSLDDELHRLLHGSATEETLRLVKTHCCSLTERDEMVPELTLPDGSVFPHDDLKRSELHRATKALLYSTTSSVPETLRMVYQKHSIRFSDSTSWVQLGGGSLISGVDEALTRAMAHPLCRHSAKQLHLKDVTHAPVSGGIILSQLNVFKSMCIGVADYEEYGPDGCLHMQVVDAR</sequence>
<dbReference type="Gene3D" id="3.30.420.40">
    <property type="match status" value="2"/>
</dbReference>
<dbReference type="SMART" id="SM00268">
    <property type="entry name" value="ACTIN"/>
    <property type="match status" value="1"/>
</dbReference>
<dbReference type="AlphaFoldDB" id="A0A088SEM5"/>